<evidence type="ECO:0000256" key="1">
    <source>
        <dbReference type="ARBA" id="ARBA00004418"/>
    </source>
</evidence>
<keyword evidence="2" id="KW-0813">Transport</keyword>
<evidence type="ECO:0000256" key="5">
    <source>
        <dbReference type="PIRSR" id="PIRSR019574-1"/>
    </source>
</evidence>
<dbReference type="GO" id="GO:0015846">
    <property type="term" value="P:polyamine transport"/>
    <property type="evidence" value="ECO:0007669"/>
    <property type="project" value="InterPro"/>
</dbReference>
<keyword evidence="6" id="KW-0812">Transmembrane</keyword>
<keyword evidence="4" id="KW-0574">Periplasm</keyword>
<dbReference type="SUPFAM" id="SSF53850">
    <property type="entry name" value="Periplasmic binding protein-like II"/>
    <property type="match status" value="1"/>
</dbReference>
<comment type="subcellular location">
    <subcellularLocation>
        <location evidence="1">Periplasm</location>
    </subcellularLocation>
</comment>
<evidence type="ECO:0000256" key="2">
    <source>
        <dbReference type="ARBA" id="ARBA00022448"/>
    </source>
</evidence>
<dbReference type="Pfam" id="PF13416">
    <property type="entry name" value="SBP_bac_8"/>
    <property type="match status" value="1"/>
</dbReference>
<keyword evidence="8" id="KW-1185">Reference proteome</keyword>
<dbReference type="GO" id="GO:0042597">
    <property type="term" value="C:periplasmic space"/>
    <property type="evidence" value="ECO:0007669"/>
    <property type="project" value="UniProtKB-SubCell"/>
</dbReference>
<gene>
    <name evidence="7" type="ORF">EHLA_0654</name>
</gene>
<name>A0A285PQ66_9FIRM</name>
<dbReference type="STRING" id="39488.ERS852450_03213"/>
<evidence type="ECO:0000256" key="6">
    <source>
        <dbReference type="SAM" id="Phobius"/>
    </source>
</evidence>
<dbReference type="EMBL" id="LT907978">
    <property type="protein sequence ID" value="SOB71417.1"/>
    <property type="molecule type" value="Genomic_DNA"/>
</dbReference>
<feature type="binding site" evidence="5">
    <location>
        <position position="104"/>
    </location>
    <ligand>
        <name>spermidine</name>
        <dbReference type="ChEBI" id="CHEBI:57834"/>
    </ligand>
</feature>
<proteinExistence type="predicted"/>
<dbReference type="CDD" id="cd13663">
    <property type="entry name" value="PBP2_PotD_PotF_like_2"/>
    <property type="match status" value="1"/>
</dbReference>
<evidence type="ECO:0000313" key="8">
    <source>
        <dbReference type="Proteomes" id="UP000217549"/>
    </source>
</evidence>
<dbReference type="AlphaFoldDB" id="A0A285PQ66"/>
<reference evidence="8" key="1">
    <citation type="submission" date="2017-09" db="EMBL/GenBank/DDBJ databases">
        <authorList>
            <person name="Shetty A S."/>
        </authorList>
    </citation>
    <scope>NUCLEOTIDE SEQUENCE [LARGE SCALE GENOMIC DNA]</scope>
</reference>
<dbReference type="InterPro" id="IPR006059">
    <property type="entry name" value="SBP"/>
</dbReference>
<keyword evidence="3" id="KW-0732">Signal</keyword>
<keyword evidence="6" id="KW-0472">Membrane</keyword>
<dbReference type="InterPro" id="IPR001188">
    <property type="entry name" value="Sperm_putr-bd"/>
</dbReference>
<dbReference type="PIRSF" id="PIRSF019574">
    <property type="entry name" value="Periplasmic_polyamine_BP"/>
    <property type="match status" value="1"/>
</dbReference>
<accession>A0A285PQ66</accession>
<evidence type="ECO:0000313" key="7">
    <source>
        <dbReference type="EMBL" id="SOB71417.1"/>
    </source>
</evidence>
<dbReference type="GO" id="GO:0019808">
    <property type="term" value="F:polyamine binding"/>
    <property type="evidence" value="ECO:0007669"/>
    <property type="project" value="InterPro"/>
</dbReference>
<feature type="transmembrane region" description="Helical" evidence="6">
    <location>
        <begin position="15"/>
        <end position="35"/>
    </location>
</feature>
<dbReference type="Gene3D" id="3.40.190.10">
    <property type="entry name" value="Periplasmic binding protein-like II"/>
    <property type="match status" value="2"/>
</dbReference>
<dbReference type="PRINTS" id="PR00909">
    <property type="entry name" value="SPERMDNBNDNG"/>
</dbReference>
<dbReference type="RefSeq" id="WP_021906763.1">
    <property type="nucleotide sequence ID" value="NZ_JAFIKU010000011.1"/>
</dbReference>
<dbReference type="PANTHER" id="PTHR30222:SF17">
    <property type="entry name" value="SPERMIDINE_PUTRESCINE-BINDING PERIPLASMIC PROTEIN"/>
    <property type="match status" value="1"/>
</dbReference>
<organism evidence="7 8">
    <name type="scientific">Anaerobutyricum hallii</name>
    <dbReference type="NCBI Taxonomy" id="39488"/>
    <lineage>
        <taxon>Bacteria</taxon>
        <taxon>Bacillati</taxon>
        <taxon>Bacillota</taxon>
        <taxon>Clostridia</taxon>
        <taxon>Lachnospirales</taxon>
        <taxon>Lachnospiraceae</taxon>
        <taxon>Anaerobutyricum</taxon>
    </lineage>
</organism>
<dbReference type="Proteomes" id="UP000217549">
    <property type="component" value="Chromosome I"/>
</dbReference>
<sequence>MNILEKYYLQGKGKIILGTFALIVLFIISTVMFTGCFSSNQKNDNENTVTVFNYGDYIDVNVLKTFEKETGIQVKYEEYVTPEDMYTKYKSGVINYDVICTSDYMVEKMMQEGEVQKIDTSSMEYYKNIDKKYLDFCKVFDPTNEYAVPYLWGTVGILYNTKVVKEKVDSWSILWNKKYDDQIIMQNSMRDAFMVPLKWKGLSLNTTNPKELVQAQSLLLKQKPIVEAYLVDEARDAMVSGDASMAVIYSGDATVAMEENEDLDYVVPKEGSNVWFDCFLIPKTAEHKEAAEKFIDYMSRQDIAQKNFDYIYYGTPNKAVYDALDDETKEDYTIFPEEATLNKCEVYKYLGEKTDQYYNRLWKELKSY</sequence>
<dbReference type="KEGG" id="ehl:EHLA_0654"/>
<protein>
    <submittedName>
        <fullName evidence="7">Bacterial periplasmic spermidine/putrescine-binding protein</fullName>
    </submittedName>
</protein>
<dbReference type="PANTHER" id="PTHR30222">
    <property type="entry name" value="SPERMIDINE/PUTRESCINE-BINDING PERIPLASMIC PROTEIN"/>
    <property type="match status" value="1"/>
</dbReference>
<evidence type="ECO:0000256" key="4">
    <source>
        <dbReference type="ARBA" id="ARBA00022764"/>
    </source>
</evidence>
<evidence type="ECO:0000256" key="3">
    <source>
        <dbReference type="ARBA" id="ARBA00022729"/>
    </source>
</evidence>
<keyword evidence="6" id="KW-1133">Transmembrane helix</keyword>